<feature type="compositionally biased region" description="Polar residues" evidence="1">
    <location>
        <begin position="95"/>
        <end position="107"/>
    </location>
</feature>
<feature type="chain" id="PRO_5012756465" evidence="2">
    <location>
        <begin position="21"/>
        <end position="225"/>
    </location>
</feature>
<organism evidence="3 4">
    <name type="scientific">Basidiobolus meristosporus CBS 931.73</name>
    <dbReference type="NCBI Taxonomy" id="1314790"/>
    <lineage>
        <taxon>Eukaryota</taxon>
        <taxon>Fungi</taxon>
        <taxon>Fungi incertae sedis</taxon>
        <taxon>Zoopagomycota</taxon>
        <taxon>Entomophthoromycotina</taxon>
        <taxon>Basidiobolomycetes</taxon>
        <taxon>Basidiobolales</taxon>
        <taxon>Basidiobolaceae</taxon>
        <taxon>Basidiobolus</taxon>
    </lineage>
</organism>
<feature type="signal peptide" evidence="2">
    <location>
        <begin position="1"/>
        <end position="20"/>
    </location>
</feature>
<sequence>MTVACLLLVLSFIKQFPGRCELKISLRWMRRGLSGLEPELKDINDQGPVADSQPARVEEAHGSRDQTQQVSSYTSAIANPLVYPKHVYQPASRASELNPSLNPSSMAPQAHGYNGPVAGEESTSNRVSRYPGPYPPNFVDRNLSINASPWNTIHPSQYPYTSPNRWMYNPSIRTYAPMNGSPYYLPTQFKSPTQLQPQPQLHLPPSNAGGSRNVASEEDARASES</sequence>
<name>A0A1Y1ZA55_9FUNG</name>
<feature type="region of interest" description="Disordered" evidence="1">
    <location>
        <begin position="186"/>
        <end position="225"/>
    </location>
</feature>
<dbReference type="EMBL" id="MCFE01000012">
    <property type="protein sequence ID" value="ORY06994.1"/>
    <property type="molecule type" value="Genomic_DNA"/>
</dbReference>
<keyword evidence="4" id="KW-1185">Reference proteome</keyword>
<dbReference type="AlphaFoldDB" id="A0A1Y1ZA55"/>
<evidence type="ECO:0000256" key="2">
    <source>
        <dbReference type="SAM" id="SignalP"/>
    </source>
</evidence>
<gene>
    <name evidence="3" type="ORF">K493DRAFT_310393</name>
</gene>
<protein>
    <submittedName>
        <fullName evidence="3">Uncharacterized protein</fullName>
    </submittedName>
</protein>
<proteinExistence type="predicted"/>
<keyword evidence="2" id="KW-0732">Signal</keyword>
<dbReference type="Proteomes" id="UP000193498">
    <property type="component" value="Unassembled WGS sequence"/>
</dbReference>
<evidence type="ECO:0000313" key="3">
    <source>
        <dbReference type="EMBL" id="ORY06994.1"/>
    </source>
</evidence>
<evidence type="ECO:0000313" key="4">
    <source>
        <dbReference type="Proteomes" id="UP000193498"/>
    </source>
</evidence>
<reference evidence="3 4" key="1">
    <citation type="submission" date="2016-07" db="EMBL/GenBank/DDBJ databases">
        <title>Pervasive Adenine N6-methylation of Active Genes in Fungi.</title>
        <authorList>
            <consortium name="DOE Joint Genome Institute"/>
            <person name="Mondo S.J."/>
            <person name="Dannebaum R.O."/>
            <person name="Kuo R.C."/>
            <person name="Labutti K."/>
            <person name="Haridas S."/>
            <person name="Kuo A."/>
            <person name="Salamov A."/>
            <person name="Ahrendt S.R."/>
            <person name="Lipzen A."/>
            <person name="Sullivan W."/>
            <person name="Andreopoulos W.B."/>
            <person name="Clum A."/>
            <person name="Lindquist E."/>
            <person name="Daum C."/>
            <person name="Ramamoorthy G.K."/>
            <person name="Gryganskyi A."/>
            <person name="Culley D."/>
            <person name="Magnuson J.K."/>
            <person name="James T.Y."/>
            <person name="O'Malley M.A."/>
            <person name="Stajich J.E."/>
            <person name="Spatafora J.W."/>
            <person name="Visel A."/>
            <person name="Grigoriev I.V."/>
        </authorList>
    </citation>
    <scope>NUCLEOTIDE SEQUENCE [LARGE SCALE GENOMIC DNA]</scope>
    <source>
        <strain evidence="3 4">CBS 931.73</strain>
    </source>
</reference>
<accession>A0A1Y1ZA55</accession>
<comment type="caution">
    <text evidence="3">The sequence shown here is derived from an EMBL/GenBank/DDBJ whole genome shotgun (WGS) entry which is preliminary data.</text>
</comment>
<evidence type="ECO:0000256" key="1">
    <source>
        <dbReference type="SAM" id="MobiDB-lite"/>
    </source>
</evidence>
<feature type="region of interest" description="Disordered" evidence="1">
    <location>
        <begin position="38"/>
        <end position="71"/>
    </location>
</feature>
<feature type="compositionally biased region" description="Low complexity" evidence="1">
    <location>
        <begin position="194"/>
        <end position="205"/>
    </location>
</feature>
<dbReference type="InParanoid" id="A0A1Y1ZA55"/>
<feature type="region of interest" description="Disordered" evidence="1">
    <location>
        <begin position="93"/>
        <end position="127"/>
    </location>
</feature>